<dbReference type="Proteomes" id="UP000244896">
    <property type="component" value="Chromosome"/>
</dbReference>
<dbReference type="InterPro" id="IPR011990">
    <property type="entry name" value="TPR-like_helical_dom_sf"/>
</dbReference>
<evidence type="ECO:0000313" key="2">
    <source>
        <dbReference type="Proteomes" id="UP000244896"/>
    </source>
</evidence>
<keyword evidence="2" id="KW-1185">Reference proteome</keyword>
<sequence>MVFRVTLPAPAFQIDSNRLRPNYVDLCRARPCHGPPFRANSPAFMIPPKTLVFALAAFLMVANATGTARAQESLAPPVPFPAEQTPPVAPGPGVLTELAAQRALETGLPSIAAEIYRQLLNDPATIATPQTHNRVTLAFATALIEDDRIEEAAGALQQFSGAPTPAVILRQALIDARARRFENARSAIASLQPEDLPQSDRPWLFFMRGMLAEEAGDYTQASQQYQQAETSTATDAQRSWFMLSRRRVQLFLGQAGENTIASLRQTVDRNPGRRDSYGAISQLAVALNAANRRSEAVTLLQTQLQFLPQQETAIRDEWRLLLGLIAGADDNSGRDALRKLLADSSDHDKQRAALRLLANASQTKERATEFHNWLNQFIAATPPHPILDDLLLFRAQLALAGQTGKDFDSAEADASRLLAEFPGSPLRAAALGVQTAIAWEQGRYRAAADWAARARTELKFGPVHARLGVLIAEAYFRAKDFRNASGAYGSALADVPEGVEPGMLMFQRVLSEIQAHSNGGPLASAQKVLDDYSNDERFDPVNRWQAEWNLSRALQAAGETAQAYARVSRLLAEPTGDGTLPAGLRARMAWLQMRLAYDSGNYEQAIAHAEKIKNSLDDVDPELRADIISMALLLEVEAGYALAQPGQSPSDKIASTLRLLRGEYPKTAAAIRSYIIEADQAARRGQIVEAQGLLRKLADDYKGTPYASYALYQAAIYAESRAQDQYYREAYRLLEDLVLNEENTNPGAQGELVFYARLRQGNLLRTINEYGHAIETYRDLINRYKFPEFRDALIAELALADCYAAIASSDASRAESAAAIYERLLDLPAAPVDLRVEAGYKFGLNLIARNTPARLETIWWQMINDFLLDDTQAAKLGPKGRYWMSRTLLRLGEMLEQQSKFTQAREAYSLIIRKDLPGATLAQNRITRGNG</sequence>
<dbReference type="KEGG" id="elut:CKA38_03355"/>
<gene>
    <name evidence="1" type="ORF">CKA38_03355</name>
</gene>
<dbReference type="SUPFAM" id="SSF48452">
    <property type="entry name" value="TPR-like"/>
    <property type="match status" value="3"/>
</dbReference>
<organism evidence="1 2">
    <name type="scientific">Ereboglobus luteus</name>
    <dbReference type="NCBI Taxonomy" id="1796921"/>
    <lineage>
        <taxon>Bacteria</taxon>
        <taxon>Pseudomonadati</taxon>
        <taxon>Verrucomicrobiota</taxon>
        <taxon>Opitutia</taxon>
        <taxon>Opitutales</taxon>
        <taxon>Opitutaceae</taxon>
        <taxon>Ereboglobus</taxon>
    </lineage>
</organism>
<reference evidence="1 2" key="1">
    <citation type="journal article" date="2018" name="Syst. Appl. Microbiol.">
        <title>Ereboglobus luteus gen. nov. sp. nov. from cockroach guts, and new insights into the oxygen relationship of the genera Opitutus and Didymococcus (Verrucomicrobia: Opitutaceae).</title>
        <authorList>
            <person name="Tegtmeier D."/>
            <person name="Belitz A."/>
            <person name="Radek R."/>
            <person name="Heimerl T."/>
            <person name="Brune A."/>
        </authorList>
    </citation>
    <scope>NUCLEOTIDE SEQUENCE [LARGE SCALE GENOMIC DNA]</scope>
    <source>
        <strain evidence="1 2">Ho45</strain>
    </source>
</reference>
<name>A0A2U8E0Q8_9BACT</name>
<proteinExistence type="predicted"/>
<evidence type="ECO:0000313" key="1">
    <source>
        <dbReference type="EMBL" id="AWI08416.1"/>
    </source>
</evidence>
<dbReference type="InterPro" id="IPR019734">
    <property type="entry name" value="TPR_rpt"/>
</dbReference>
<evidence type="ECO:0008006" key="3">
    <source>
        <dbReference type="Google" id="ProtNLM"/>
    </source>
</evidence>
<dbReference type="SMART" id="SM00028">
    <property type="entry name" value="TPR"/>
    <property type="match status" value="4"/>
</dbReference>
<dbReference type="AlphaFoldDB" id="A0A2U8E0Q8"/>
<protein>
    <recommendedName>
        <fullName evidence="3">Tetratricopeptide repeat-like domain-containing protein</fullName>
    </recommendedName>
</protein>
<accession>A0A2U8E0Q8</accession>
<dbReference type="EMBL" id="CP023004">
    <property type="protein sequence ID" value="AWI08416.1"/>
    <property type="molecule type" value="Genomic_DNA"/>
</dbReference>
<dbReference type="Gene3D" id="1.25.40.10">
    <property type="entry name" value="Tetratricopeptide repeat domain"/>
    <property type="match status" value="4"/>
</dbReference>